<reference evidence="3" key="1">
    <citation type="submission" date="2016-10" db="EMBL/GenBank/DDBJ databases">
        <authorList>
            <person name="Varghese N."/>
            <person name="Submissions S."/>
        </authorList>
    </citation>
    <scope>NUCLEOTIDE SEQUENCE [LARGE SCALE GENOMIC DNA]</scope>
    <source>
        <strain evidence="3">DSM 44675</strain>
    </source>
</reference>
<dbReference type="EMBL" id="FOAW01000038">
    <property type="protein sequence ID" value="SEM43351.1"/>
    <property type="molecule type" value="Genomic_DNA"/>
</dbReference>
<dbReference type="Proteomes" id="UP000198677">
    <property type="component" value="Unassembled WGS sequence"/>
</dbReference>
<sequence>MTERRNAVHVSRGRRQALALGAMGALALPVILVAPAGADPAAPGATHVGVVEARSCANLGVTIPLDQGQAERARAVLPAGFALAAMPTMLVETSTCAGADVNGTEIGRFHLSEAALSVEPPRPIASPRLGEAVAENIYMISQLDTNELLSEFKSGLGYRSELVGITLDLGAPDQLGRIASATAGGELAPTAATAQLTPSLLPDDVRVPNPGVVYKLWTRDAQGRYVVTTNANMTIDRPAAGVGTVTAPEGTAVHRILGGDSANGVAFSGRAERFVNDTFVIPAG</sequence>
<evidence type="ECO:0000313" key="2">
    <source>
        <dbReference type="EMBL" id="SEM43351.1"/>
    </source>
</evidence>
<protein>
    <submittedName>
        <fullName evidence="2">Uncharacterized protein</fullName>
    </submittedName>
</protein>
<name>A0A1H7YBS0_9NOCA</name>
<gene>
    <name evidence="2" type="ORF">SAMN05444583_13823</name>
</gene>
<organism evidence="2 3">
    <name type="scientific">Rhodococcus maanshanensis</name>
    <dbReference type="NCBI Taxonomy" id="183556"/>
    <lineage>
        <taxon>Bacteria</taxon>
        <taxon>Bacillati</taxon>
        <taxon>Actinomycetota</taxon>
        <taxon>Actinomycetes</taxon>
        <taxon>Mycobacteriales</taxon>
        <taxon>Nocardiaceae</taxon>
        <taxon>Rhodococcus</taxon>
    </lineage>
</organism>
<dbReference type="OrthoDB" id="4455233at2"/>
<keyword evidence="3" id="KW-1185">Reference proteome</keyword>
<dbReference type="AlphaFoldDB" id="A0A1H7YBS0"/>
<proteinExistence type="predicted"/>
<feature type="chain" id="PRO_5011766134" evidence="1">
    <location>
        <begin position="39"/>
        <end position="284"/>
    </location>
</feature>
<feature type="signal peptide" evidence="1">
    <location>
        <begin position="1"/>
        <end position="38"/>
    </location>
</feature>
<accession>A0A1H7YBS0</accession>
<evidence type="ECO:0000313" key="3">
    <source>
        <dbReference type="Proteomes" id="UP000198677"/>
    </source>
</evidence>
<evidence type="ECO:0000256" key="1">
    <source>
        <dbReference type="SAM" id="SignalP"/>
    </source>
</evidence>
<dbReference type="RefSeq" id="WP_143069519.1">
    <property type="nucleotide sequence ID" value="NZ_FOAW01000038.1"/>
</dbReference>
<keyword evidence="1" id="KW-0732">Signal</keyword>